<feature type="domain" description="Cupin type-2" evidence="1">
    <location>
        <begin position="85"/>
        <end position="150"/>
    </location>
</feature>
<dbReference type="VEuPathDB" id="FungiDB:EMCG_07755"/>
<dbReference type="Gene3D" id="2.60.120.10">
    <property type="entry name" value="Jelly Rolls"/>
    <property type="match status" value="1"/>
</dbReference>
<sequence length="171" mass="18414">MPEQLPQRFITTHDSSGASVFDTTIPTTVPEVEYPGGLTTFKTQYATEGFPTSLSANADIQIYSNYLANPGGIVIGNGTVMRTLVLKPGGGSHMHRTLSVDTGVVIDGSLELLLDSGESKILRKGDVFVQRATMHKWKNPSSTEPVTMVVFIQPCAPLEVAGKLLEEEHLA</sequence>
<evidence type="ECO:0000259" key="1">
    <source>
        <dbReference type="Pfam" id="PF07883"/>
    </source>
</evidence>
<name>A0A0G2JAX9_9EURO</name>
<dbReference type="InterPro" id="IPR011051">
    <property type="entry name" value="RmlC_Cupin_sf"/>
</dbReference>
<dbReference type="PANTHER" id="PTHR36156:SF3">
    <property type="entry name" value="CUPIN 2 CONSERVED BARREL DOMAIN-CONTAINING PROTEIN"/>
    <property type="match status" value="1"/>
</dbReference>
<dbReference type="EMBL" id="LCZI01000463">
    <property type="protein sequence ID" value="KKZ66511.1"/>
    <property type="molecule type" value="Genomic_DNA"/>
</dbReference>
<dbReference type="InterPro" id="IPR013096">
    <property type="entry name" value="Cupin_2"/>
</dbReference>
<dbReference type="AlphaFoldDB" id="A0A0G2JAX9"/>
<dbReference type="OrthoDB" id="5840532at2759"/>
<dbReference type="SUPFAM" id="SSF51182">
    <property type="entry name" value="RmlC-like cupins"/>
    <property type="match status" value="1"/>
</dbReference>
<evidence type="ECO:0000313" key="3">
    <source>
        <dbReference type="Proteomes" id="UP000034164"/>
    </source>
</evidence>
<gene>
    <name evidence="2" type="ORF">EMCG_07755</name>
</gene>
<organism evidence="2 3">
    <name type="scientific">[Emmonsia] crescens</name>
    <dbReference type="NCBI Taxonomy" id="73230"/>
    <lineage>
        <taxon>Eukaryota</taxon>
        <taxon>Fungi</taxon>
        <taxon>Dikarya</taxon>
        <taxon>Ascomycota</taxon>
        <taxon>Pezizomycotina</taxon>
        <taxon>Eurotiomycetes</taxon>
        <taxon>Eurotiomycetidae</taxon>
        <taxon>Onygenales</taxon>
        <taxon>Ajellomycetaceae</taxon>
        <taxon>Emergomyces</taxon>
    </lineage>
</organism>
<evidence type="ECO:0000313" key="2">
    <source>
        <dbReference type="EMBL" id="KKZ66511.1"/>
    </source>
</evidence>
<proteinExistence type="predicted"/>
<dbReference type="InterPro" id="IPR047142">
    <property type="entry name" value="OryJ/VirC-like"/>
</dbReference>
<dbReference type="Pfam" id="PF07883">
    <property type="entry name" value="Cupin_2"/>
    <property type="match status" value="1"/>
</dbReference>
<comment type="caution">
    <text evidence="2">The sequence shown here is derived from an EMBL/GenBank/DDBJ whole genome shotgun (WGS) entry which is preliminary data.</text>
</comment>
<dbReference type="Proteomes" id="UP000034164">
    <property type="component" value="Unassembled WGS sequence"/>
</dbReference>
<reference evidence="3" key="1">
    <citation type="journal article" date="2015" name="PLoS Genet.">
        <title>The dynamic genome and transcriptome of the human fungal pathogen Blastomyces and close relative Emmonsia.</title>
        <authorList>
            <person name="Munoz J.F."/>
            <person name="Gauthier G.M."/>
            <person name="Desjardins C.A."/>
            <person name="Gallo J.E."/>
            <person name="Holder J."/>
            <person name="Sullivan T.D."/>
            <person name="Marty A.J."/>
            <person name="Carmen J.C."/>
            <person name="Chen Z."/>
            <person name="Ding L."/>
            <person name="Gujja S."/>
            <person name="Magrini V."/>
            <person name="Misas E."/>
            <person name="Mitreva M."/>
            <person name="Priest M."/>
            <person name="Saif S."/>
            <person name="Whiston E.A."/>
            <person name="Young S."/>
            <person name="Zeng Q."/>
            <person name="Goldman W.E."/>
            <person name="Mardis E.R."/>
            <person name="Taylor J.W."/>
            <person name="McEwen J.G."/>
            <person name="Clay O.K."/>
            <person name="Klein B.S."/>
            <person name="Cuomo C.A."/>
        </authorList>
    </citation>
    <scope>NUCLEOTIDE SEQUENCE [LARGE SCALE GENOMIC DNA]</scope>
    <source>
        <strain evidence="3">UAMH 3008</strain>
    </source>
</reference>
<dbReference type="PANTHER" id="PTHR36156">
    <property type="entry name" value="SLR2101 PROTEIN"/>
    <property type="match status" value="1"/>
</dbReference>
<protein>
    <recommendedName>
        <fullName evidence="1">Cupin type-2 domain-containing protein</fullName>
    </recommendedName>
</protein>
<dbReference type="CDD" id="cd02231">
    <property type="entry name" value="cupin_BLL6423-like"/>
    <property type="match status" value="1"/>
</dbReference>
<accession>A0A0G2JAX9</accession>
<dbReference type="InterPro" id="IPR014710">
    <property type="entry name" value="RmlC-like_jellyroll"/>
</dbReference>